<gene>
    <name evidence="1" type="ORF">DVK44_13755</name>
</gene>
<protein>
    <submittedName>
        <fullName evidence="1">Uncharacterized protein</fullName>
    </submittedName>
</protein>
<keyword evidence="2" id="KW-1185">Reference proteome</keyword>
<reference evidence="2" key="1">
    <citation type="submission" date="2018-07" db="EMBL/GenBank/DDBJ databases">
        <authorList>
            <person name="Zhao J."/>
        </authorList>
    </citation>
    <scope>NUCLEOTIDE SEQUENCE [LARGE SCALE GENOMIC DNA]</scope>
    <source>
        <strain evidence="2">GSSD-12</strain>
    </source>
</reference>
<accession>A0A345I0U9</accession>
<sequence>MPEPSRRITLVVGLAVWDPDREMVGVVHRLYGNLVCLIRPTGHTWNARPIRVRPATDRERQQLRALAELHRKRGAGGRS</sequence>
<dbReference type="EMBL" id="CP031194">
    <property type="protein sequence ID" value="AXG82573.1"/>
    <property type="molecule type" value="Genomic_DNA"/>
</dbReference>
<evidence type="ECO:0000313" key="2">
    <source>
        <dbReference type="Proteomes" id="UP000253868"/>
    </source>
</evidence>
<name>A0A345I0U9_9ACTN</name>
<dbReference type="AlphaFoldDB" id="A0A345I0U9"/>
<dbReference type="KEGG" id="spad:DVK44_13755"/>
<organism evidence="1 2">
    <name type="scientific">Streptomyces paludis</name>
    <dbReference type="NCBI Taxonomy" id="2282738"/>
    <lineage>
        <taxon>Bacteria</taxon>
        <taxon>Bacillati</taxon>
        <taxon>Actinomycetota</taxon>
        <taxon>Actinomycetes</taxon>
        <taxon>Kitasatosporales</taxon>
        <taxon>Streptomycetaceae</taxon>
        <taxon>Streptomyces</taxon>
    </lineage>
</organism>
<proteinExistence type="predicted"/>
<dbReference type="OrthoDB" id="4304413at2"/>
<dbReference type="Proteomes" id="UP000253868">
    <property type="component" value="Chromosome"/>
</dbReference>
<evidence type="ECO:0000313" key="1">
    <source>
        <dbReference type="EMBL" id="AXG82573.1"/>
    </source>
</evidence>